<dbReference type="GO" id="GO:0032259">
    <property type="term" value="P:methylation"/>
    <property type="evidence" value="ECO:0007669"/>
    <property type="project" value="UniProtKB-KW"/>
</dbReference>
<reference evidence="7" key="2">
    <citation type="submission" date="2015-01" db="EMBL/GenBank/DDBJ databases">
        <title>Evolutionary Origins and Diversification of the Mycorrhizal Mutualists.</title>
        <authorList>
            <consortium name="DOE Joint Genome Institute"/>
            <consortium name="Mycorrhizal Genomics Consortium"/>
            <person name="Kohler A."/>
            <person name="Kuo A."/>
            <person name="Nagy L.G."/>
            <person name="Floudas D."/>
            <person name="Copeland A."/>
            <person name="Barry K.W."/>
            <person name="Cichocki N."/>
            <person name="Veneault-Fourrey C."/>
            <person name="LaButti K."/>
            <person name="Lindquist E.A."/>
            <person name="Lipzen A."/>
            <person name="Lundell T."/>
            <person name="Morin E."/>
            <person name="Murat C."/>
            <person name="Riley R."/>
            <person name="Ohm R."/>
            <person name="Sun H."/>
            <person name="Tunlid A."/>
            <person name="Henrissat B."/>
            <person name="Grigoriev I.V."/>
            <person name="Hibbett D.S."/>
            <person name="Martin F."/>
        </authorList>
    </citation>
    <scope>NUCLEOTIDE SEQUENCE [LARGE SCALE GENOMIC DNA]</scope>
    <source>
        <strain evidence="7">Ve08.2h10</strain>
    </source>
</reference>
<feature type="region of interest" description="Disordered" evidence="4">
    <location>
        <begin position="429"/>
        <end position="452"/>
    </location>
</feature>
<feature type="domain" description="Methyltransferase type 12" evidence="5">
    <location>
        <begin position="149"/>
        <end position="252"/>
    </location>
</feature>
<dbReference type="InParanoid" id="A0A0D0D8U3"/>
<dbReference type="PIRSF" id="PIRSF037755">
    <property type="entry name" value="Mettl2_prd"/>
    <property type="match status" value="1"/>
</dbReference>
<feature type="region of interest" description="Disordered" evidence="4">
    <location>
        <begin position="302"/>
        <end position="346"/>
    </location>
</feature>
<feature type="compositionally biased region" description="Polar residues" evidence="4">
    <location>
        <begin position="302"/>
        <end position="311"/>
    </location>
</feature>
<keyword evidence="2" id="KW-0489">Methyltransferase</keyword>
<dbReference type="InterPro" id="IPR013217">
    <property type="entry name" value="Methyltransf_12"/>
</dbReference>
<keyword evidence="3" id="KW-0808">Transferase</keyword>
<evidence type="ECO:0000256" key="3">
    <source>
        <dbReference type="ARBA" id="ARBA00022679"/>
    </source>
</evidence>
<evidence type="ECO:0000313" key="6">
    <source>
        <dbReference type="EMBL" id="KIK80166.1"/>
    </source>
</evidence>
<dbReference type="AlphaFoldDB" id="A0A0D0D8U3"/>
<dbReference type="SUPFAM" id="SSF53335">
    <property type="entry name" value="S-adenosyl-L-methionine-dependent methyltransferases"/>
    <property type="match status" value="2"/>
</dbReference>
<sequence length="452" mass="49876">MYHHQTSPTPRARIPKITSSVHDISAEKPPFGSRFLTGDSDVWAHNAWDHVPPAENQAETITTSIERQRLAPVPTEDKEKYNSKPAKYWDNFYKNNADNFFRDRKWLHLEFPELLAAAEPEAGDRTICEIGCGETNRAHVTSISFSKAGQGAGNAAFPLLSANKNPKLAIRAYDYSSHAVKLVQNSPLYTAPAIGSIQAAVWDLSSENTLPPGVAPGTVDIVLCVFVLSALHPDEWGKAIANIHRMLKPGGVALVRDYGRYDLTQLRFKSGRLLDDNFYIRGDKTRVYFFESDELALMFTGSRASPSQKTVRTTEESEESQTSGGDFLPTPSSPAPHTQLSQPVEPSLASVIQGRELDQGAPTEILSTATPNPAIHPNLLMPLASCPPHPLFTIEQLGVDRRLLVNRKRQLKMYRVWMQGKFRALSGASGLEGAQTDQGRSTHTNSTSMMKT</sequence>
<dbReference type="OrthoDB" id="417697at2759"/>
<dbReference type="Proteomes" id="UP000054538">
    <property type="component" value="Unassembled WGS sequence"/>
</dbReference>
<organism evidence="6 7">
    <name type="scientific">Paxillus rubicundulus Ve08.2h10</name>
    <dbReference type="NCBI Taxonomy" id="930991"/>
    <lineage>
        <taxon>Eukaryota</taxon>
        <taxon>Fungi</taxon>
        <taxon>Dikarya</taxon>
        <taxon>Basidiomycota</taxon>
        <taxon>Agaricomycotina</taxon>
        <taxon>Agaricomycetes</taxon>
        <taxon>Agaricomycetidae</taxon>
        <taxon>Boletales</taxon>
        <taxon>Paxilineae</taxon>
        <taxon>Paxillaceae</taxon>
        <taxon>Paxillus</taxon>
    </lineage>
</organism>
<feature type="compositionally biased region" description="Polar residues" evidence="4">
    <location>
        <begin position="435"/>
        <end position="452"/>
    </location>
</feature>
<dbReference type="GO" id="GO:0052735">
    <property type="term" value="F:tRNA (cytidine-3-)-methyltransferase activity"/>
    <property type="evidence" value="ECO:0007669"/>
    <property type="project" value="TreeGrafter"/>
</dbReference>
<evidence type="ECO:0000256" key="4">
    <source>
        <dbReference type="SAM" id="MobiDB-lite"/>
    </source>
</evidence>
<dbReference type="HOGENOM" id="CLU_029724_1_1_1"/>
<reference evidence="6 7" key="1">
    <citation type="submission" date="2014-04" db="EMBL/GenBank/DDBJ databases">
        <authorList>
            <consortium name="DOE Joint Genome Institute"/>
            <person name="Kuo A."/>
            <person name="Kohler A."/>
            <person name="Jargeat P."/>
            <person name="Nagy L.G."/>
            <person name="Floudas D."/>
            <person name="Copeland A."/>
            <person name="Barry K.W."/>
            <person name="Cichocki N."/>
            <person name="Veneault-Fourrey C."/>
            <person name="LaButti K."/>
            <person name="Lindquist E.A."/>
            <person name="Lipzen A."/>
            <person name="Lundell T."/>
            <person name="Morin E."/>
            <person name="Murat C."/>
            <person name="Sun H."/>
            <person name="Tunlid A."/>
            <person name="Henrissat B."/>
            <person name="Grigoriev I.V."/>
            <person name="Hibbett D.S."/>
            <person name="Martin F."/>
            <person name="Nordberg H.P."/>
            <person name="Cantor M.N."/>
            <person name="Hua S.X."/>
        </authorList>
    </citation>
    <scope>NUCLEOTIDE SEQUENCE [LARGE SCALE GENOMIC DNA]</scope>
    <source>
        <strain evidence="6 7">Ve08.2h10</strain>
    </source>
</reference>
<dbReference type="CDD" id="cd02440">
    <property type="entry name" value="AdoMet_MTases"/>
    <property type="match status" value="1"/>
</dbReference>
<dbReference type="InterPro" id="IPR026113">
    <property type="entry name" value="METTL2/6/8-like"/>
</dbReference>
<protein>
    <recommendedName>
        <fullName evidence="5">Methyltransferase type 12 domain-containing protein</fullName>
    </recommendedName>
</protein>
<dbReference type="STRING" id="930991.A0A0D0D8U3"/>
<dbReference type="EMBL" id="KN826083">
    <property type="protein sequence ID" value="KIK80166.1"/>
    <property type="molecule type" value="Genomic_DNA"/>
</dbReference>
<feature type="compositionally biased region" description="Polar residues" evidence="4">
    <location>
        <begin position="335"/>
        <end position="344"/>
    </location>
</feature>
<comment type="similarity">
    <text evidence="1">Belongs to the methyltransferase superfamily. METL family.</text>
</comment>
<evidence type="ECO:0000256" key="1">
    <source>
        <dbReference type="ARBA" id="ARBA00009725"/>
    </source>
</evidence>
<evidence type="ECO:0000259" key="5">
    <source>
        <dbReference type="Pfam" id="PF08242"/>
    </source>
</evidence>
<dbReference type="FunCoup" id="A0A0D0D8U3">
    <property type="interactions" value="595"/>
</dbReference>
<dbReference type="PANTHER" id="PTHR22809">
    <property type="entry name" value="METHYLTRANSFERASE-RELATED"/>
    <property type="match status" value="1"/>
</dbReference>
<evidence type="ECO:0000256" key="2">
    <source>
        <dbReference type="ARBA" id="ARBA00022603"/>
    </source>
</evidence>
<dbReference type="PANTHER" id="PTHR22809:SF11">
    <property type="entry name" value="TRNA N(3)-METHYLCYTIDINE METHYLTRANSFERASE METTL2"/>
    <property type="match status" value="1"/>
</dbReference>
<evidence type="ECO:0000313" key="7">
    <source>
        <dbReference type="Proteomes" id="UP000054538"/>
    </source>
</evidence>
<dbReference type="InterPro" id="IPR029063">
    <property type="entry name" value="SAM-dependent_MTases_sf"/>
</dbReference>
<keyword evidence="7" id="KW-1185">Reference proteome</keyword>
<dbReference type="Gene3D" id="3.40.50.150">
    <property type="entry name" value="Vaccinia Virus protein VP39"/>
    <property type="match status" value="1"/>
</dbReference>
<accession>A0A0D0D8U3</accession>
<gene>
    <name evidence="6" type="ORF">PAXRUDRAFT_833689</name>
</gene>
<dbReference type="Pfam" id="PF08242">
    <property type="entry name" value="Methyltransf_12"/>
    <property type="match status" value="1"/>
</dbReference>
<name>A0A0D0D8U3_9AGAM</name>
<proteinExistence type="inferred from homology"/>